<proteinExistence type="predicted"/>
<evidence type="ECO:0000313" key="2">
    <source>
        <dbReference type="EMBL" id="XCN13274.1"/>
    </source>
</evidence>
<feature type="region of interest" description="Disordered" evidence="1">
    <location>
        <begin position="1"/>
        <end position="21"/>
    </location>
</feature>
<sequence>MTTSSPLPYVPPGLNEPTEKDASATAVRLVRALRGCGVFLEQVVPEVVSGRFVVAVRGRMSLGTAQRLAAVLESLAHRPAKPLEELRPEGTLPLEVTPDGVKVGDHLPLDGGCYRIRNMRGASGSSRILELEGRRLPWIMTGPRTVFRPADQFQFPLPT</sequence>
<reference evidence="2" key="1">
    <citation type="submission" date="2023-10" db="EMBL/GenBank/DDBJ databases">
        <title>Complete genome sequence of Streptomyces sp. JL1001.</title>
        <authorList>
            <person name="Jiang L."/>
        </authorList>
    </citation>
    <scope>NUCLEOTIDE SEQUENCE</scope>
    <source>
        <strain evidence="2">JL1001</strain>
    </source>
</reference>
<accession>A0AAU8KA59</accession>
<gene>
    <name evidence="2" type="ORF">R1Y80_06280</name>
</gene>
<dbReference type="RefSeq" id="WP_354596572.1">
    <property type="nucleotide sequence ID" value="NZ_CP136798.1"/>
</dbReference>
<organism evidence="2">
    <name type="scientific">Streptomyces sp. JL1001</name>
    <dbReference type="NCBI Taxonomy" id="3078227"/>
    <lineage>
        <taxon>Bacteria</taxon>
        <taxon>Bacillati</taxon>
        <taxon>Actinomycetota</taxon>
        <taxon>Actinomycetes</taxon>
        <taxon>Kitasatosporales</taxon>
        <taxon>Streptomycetaceae</taxon>
        <taxon>Streptomyces</taxon>
    </lineage>
</organism>
<dbReference type="EMBL" id="CP136798">
    <property type="protein sequence ID" value="XCN13274.1"/>
    <property type="molecule type" value="Genomic_DNA"/>
</dbReference>
<evidence type="ECO:0000256" key="1">
    <source>
        <dbReference type="SAM" id="MobiDB-lite"/>
    </source>
</evidence>
<name>A0AAU8KA59_9ACTN</name>
<protein>
    <submittedName>
        <fullName evidence="2">Uncharacterized protein</fullName>
    </submittedName>
</protein>
<dbReference type="AlphaFoldDB" id="A0AAU8KA59"/>